<dbReference type="Pfam" id="PF01695">
    <property type="entry name" value="IstB_IS21"/>
    <property type="match status" value="1"/>
</dbReference>
<accession>A0A926DU92</accession>
<dbReference type="AlphaFoldDB" id="A0A926DU92"/>
<keyword evidence="2" id="KW-0547">Nucleotide-binding</keyword>
<dbReference type="NCBIfam" id="NF005304">
    <property type="entry name" value="PRK06835.1"/>
    <property type="match status" value="1"/>
</dbReference>
<proteinExistence type="predicted"/>
<dbReference type="PANTHER" id="PTHR30050">
    <property type="entry name" value="CHROMOSOMAL REPLICATION INITIATOR PROTEIN DNAA"/>
    <property type="match status" value="1"/>
</dbReference>
<dbReference type="GO" id="GO:0005524">
    <property type="term" value="F:ATP binding"/>
    <property type="evidence" value="ECO:0007669"/>
    <property type="project" value="UniProtKB-KW"/>
</dbReference>
<organism evidence="2 3">
    <name type="scientific">Bianquea renquensis</name>
    <dbReference type="NCBI Taxonomy" id="2763661"/>
    <lineage>
        <taxon>Bacteria</taxon>
        <taxon>Bacillati</taxon>
        <taxon>Bacillota</taxon>
        <taxon>Clostridia</taxon>
        <taxon>Eubacteriales</taxon>
        <taxon>Bianqueaceae</taxon>
        <taxon>Bianquea</taxon>
    </lineage>
</organism>
<feature type="domain" description="IstB-like ATP-binding" evidence="1">
    <location>
        <begin position="185"/>
        <end position="333"/>
    </location>
</feature>
<comment type="caution">
    <text evidence="2">The sequence shown here is derived from an EMBL/GenBank/DDBJ whole genome shotgun (WGS) entry which is preliminary data.</text>
</comment>
<dbReference type="RefSeq" id="WP_177714300.1">
    <property type="nucleotide sequence ID" value="NZ_JACRSQ010000014.1"/>
</dbReference>
<dbReference type="InterPro" id="IPR002611">
    <property type="entry name" value="IstB_ATP-bd"/>
</dbReference>
<dbReference type="InterPro" id="IPR027417">
    <property type="entry name" value="P-loop_NTPase"/>
</dbReference>
<dbReference type="PANTHER" id="PTHR30050:SF4">
    <property type="entry name" value="ATP-BINDING PROTEIN RV3427C IN INSERTION SEQUENCE-RELATED"/>
    <property type="match status" value="1"/>
</dbReference>
<dbReference type="SUPFAM" id="SSF52540">
    <property type="entry name" value="P-loop containing nucleoside triphosphate hydrolases"/>
    <property type="match status" value="1"/>
</dbReference>
<keyword evidence="2" id="KW-0067">ATP-binding</keyword>
<dbReference type="GO" id="GO:0006260">
    <property type="term" value="P:DNA replication"/>
    <property type="evidence" value="ECO:0007669"/>
    <property type="project" value="TreeGrafter"/>
</dbReference>
<protein>
    <submittedName>
        <fullName evidence="2">ATP-binding protein</fullName>
    </submittedName>
</protein>
<reference evidence="2" key="1">
    <citation type="submission" date="2020-08" db="EMBL/GenBank/DDBJ databases">
        <title>Genome public.</title>
        <authorList>
            <person name="Liu C."/>
            <person name="Sun Q."/>
        </authorList>
    </citation>
    <scope>NUCLEOTIDE SEQUENCE</scope>
    <source>
        <strain evidence="2">NSJ-32</strain>
    </source>
</reference>
<evidence type="ECO:0000313" key="3">
    <source>
        <dbReference type="Proteomes" id="UP000657006"/>
    </source>
</evidence>
<keyword evidence="3" id="KW-1185">Reference proteome</keyword>
<evidence type="ECO:0000259" key="1">
    <source>
        <dbReference type="Pfam" id="PF01695"/>
    </source>
</evidence>
<dbReference type="Gene3D" id="3.40.50.300">
    <property type="entry name" value="P-loop containing nucleotide triphosphate hydrolases"/>
    <property type="match status" value="1"/>
</dbReference>
<gene>
    <name evidence="2" type="ORF">H8730_10185</name>
</gene>
<evidence type="ECO:0000313" key="2">
    <source>
        <dbReference type="EMBL" id="MBC8543912.1"/>
    </source>
</evidence>
<dbReference type="Proteomes" id="UP000657006">
    <property type="component" value="Unassembled WGS sequence"/>
</dbReference>
<dbReference type="EMBL" id="JACRSQ010000014">
    <property type="protein sequence ID" value="MBC8543912.1"/>
    <property type="molecule type" value="Genomic_DNA"/>
</dbReference>
<name>A0A926DU92_9FIRM</name>
<sequence length="341" mass="39686">MPVSDQDFKKILLEYDERRAQAAAEQRAHVEEVHRRLPQVRAIDAELESFGIRAMKEYLQTRQDPRRLIDGVRLHVQSLVTEKEALLREAGFPADYLELHYLCPECRDTGFVQHQRCRCLTQRLIDLAYSQSNIKNLLALENFQTFDISLFSPSSFGNEPATPRENMQHIQDTVMKYIWHFSDTTDANFLFYGSTGTGKTFLCNCIAKEILDQGYTVLYETAYELCSLLEKQRFRDRSRERTREEDLDLPDMILDSDLLIIDDLGTEFATSLSVADLFHCINHRLLHSKSTIISTNLALSQLKKQYSDRMFSRLLGSYQLVKFYGDDIRTKKKFTRPVREA</sequence>
<dbReference type="CDD" id="cd00009">
    <property type="entry name" value="AAA"/>
    <property type="match status" value="1"/>
</dbReference>